<name>A0AAW0S4I3_9HYPO</name>
<feature type="compositionally biased region" description="Pro residues" evidence="1">
    <location>
        <begin position="59"/>
        <end position="70"/>
    </location>
</feature>
<accession>A0AAW0S4I3</accession>
<feature type="domain" description="Heterokaryon incompatibility" evidence="2">
    <location>
        <begin position="93"/>
        <end position="207"/>
    </location>
</feature>
<keyword evidence="4" id="KW-1185">Reference proteome</keyword>
<feature type="region of interest" description="Disordered" evidence="1">
    <location>
        <begin position="48"/>
        <end position="70"/>
    </location>
</feature>
<gene>
    <name evidence="3" type="ORF">G3M48_009806</name>
</gene>
<comment type="caution">
    <text evidence="3">The sequence shown here is derived from an EMBL/GenBank/DDBJ whole genome shotgun (WGS) entry which is preliminary data.</text>
</comment>
<dbReference type="AlphaFoldDB" id="A0AAW0S4I3"/>
<reference evidence="3 4" key="1">
    <citation type="submission" date="2020-02" db="EMBL/GenBank/DDBJ databases">
        <title>Comparative genomics of the hypocrealean fungal genus Beauvera.</title>
        <authorList>
            <person name="Showalter D.N."/>
            <person name="Bushley K.E."/>
            <person name="Rehner S.A."/>
        </authorList>
    </citation>
    <scope>NUCLEOTIDE SEQUENCE [LARGE SCALE GENOMIC DNA]</scope>
    <source>
        <strain evidence="3 4">ARSEF4384</strain>
    </source>
</reference>
<sequence length="933" mass="102868">MKLVCVRSRAVVELADGALPPYGVFSHTRDRPLLRHHPVVGSGLVGSDLVGSDHDDIPPPHYSPSPTSPPLPYSYITKNPSATNPKYHPSTFNNTKRPYTLNTGSTYPLCPDTLEQVCRHALRSGIEYVWIDQFCIDKTSTADLDDAVNGARRRLRNSALCFAHLHDLPPATLTTTKTTMTTTSDADADADAWSRCRYWKRAWTLQELILPPRVRFYDAQWNYRGDKDSPTLAPLLSRITGIPRSVLVDAAALADVALAVRISWSATRAATREEDTAYALVAVTGATLPVRYGEGAARAFFRLQEELLRDTRDGSLLAWRCARGDDAEVRGLLARSPAEFGHFAATPTATAPAQEPQRPWVFNGKVRFSSKGIELESRVCKGPGCVLLSIGQKRQDLGTGKSIAICFREWNGVYVRVRSAARVSLSALHSWRSIDVMRDVDDGLSRSLKSLFVGMPCRIDITKRGGLDAAWRSALLPRVVQDSEEVAVQHEDHHHHHQADVKMDEGDEVMLPLSPQKSQTSSNHSEGSYVYIAMTGSWMPSQEPPPSSSSFRHSKNHNMYSDAGADEDVISSADSDPGSLTSSSASVTESESGDDSNDGPLHHPYPVMIKASAEANDDFDADAPATETRSTTTLAAEKDDRDSLRSLVMQSAIRDHVLATSYQRIMAWIQTVTYVEPPQDRIPPRSRINPTNWFASAESLTLLCGNGDGDGDGDGPRERMVKVYRPDGYFHLACPFFAADPAAHHSCVLAGRDLQTLAGVLAHVRAHHPPTAYCAFCHCDFAADYDARDAHMALRTCEPVGHFAPQGDASRKGVPEAQLRRIEDKDRLRAARGKGEAERWRCIYRALFPDLAQRTASDGCDPYLRGGNGYAVSLVHDYWTLHKRECVAEALEACGHDIDQLNDGEALEALYQTTLTALVAKIYHEWHLRKQEA</sequence>
<protein>
    <recommendedName>
        <fullName evidence="2">Heterokaryon incompatibility domain-containing protein</fullName>
    </recommendedName>
</protein>
<dbReference type="Proteomes" id="UP001397290">
    <property type="component" value="Unassembled WGS sequence"/>
</dbReference>
<dbReference type="PANTHER" id="PTHR10622">
    <property type="entry name" value="HET DOMAIN-CONTAINING PROTEIN"/>
    <property type="match status" value="1"/>
</dbReference>
<evidence type="ECO:0000259" key="2">
    <source>
        <dbReference type="Pfam" id="PF06985"/>
    </source>
</evidence>
<evidence type="ECO:0000256" key="1">
    <source>
        <dbReference type="SAM" id="MobiDB-lite"/>
    </source>
</evidence>
<organism evidence="3 4">
    <name type="scientific">Beauveria asiatica</name>
    <dbReference type="NCBI Taxonomy" id="1069075"/>
    <lineage>
        <taxon>Eukaryota</taxon>
        <taxon>Fungi</taxon>
        <taxon>Dikarya</taxon>
        <taxon>Ascomycota</taxon>
        <taxon>Pezizomycotina</taxon>
        <taxon>Sordariomycetes</taxon>
        <taxon>Hypocreomycetidae</taxon>
        <taxon>Hypocreales</taxon>
        <taxon>Cordycipitaceae</taxon>
        <taxon>Beauveria</taxon>
    </lineage>
</organism>
<dbReference type="EMBL" id="JAAHCF010000083">
    <property type="protein sequence ID" value="KAK8148556.1"/>
    <property type="molecule type" value="Genomic_DNA"/>
</dbReference>
<dbReference type="PANTHER" id="PTHR10622:SF12">
    <property type="entry name" value="HET DOMAIN-CONTAINING PROTEIN"/>
    <property type="match status" value="1"/>
</dbReference>
<feature type="region of interest" description="Disordered" evidence="1">
    <location>
        <begin position="620"/>
        <end position="641"/>
    </location>
</feature>
<feature type="compositionally biased region" description="Low complexity" evidence="1">
    <location>
        <begin position="579"/>
        <end position="590"/>
    </location>
</feature>
<dbReference type="Pfam" id="PF06985">
    <property type="entry name" value="HET"/>
    <property type="match status" value="1"/>
</dbReference>
<evidence type="ECO:0000313" key="3">
    <source>
        <dbReference type="EMBL" id="KAK8148556.1"/>
    </source>
</evidence>
<dbReference type="InterPro" id="IPR010730">
    <property type="entry name" value="HET"/>
</dbReference>
<proteinExistence type="predicted"/>
<evidence type="ECO:0000313" key="4">
    <source>
        <dbReference type="Proteomes" id="UP001397290"/>
    </source>
</evidence>
<feature type="region of interest" description="Disordered" evidence="1">
    <location>
        <begin position="540"/>
        <end position="605"/>
    </location>
</feature>